<feature type="transmembrane region" description="Helical" evidence="12">
    <location>
        <begin position="193"/>
        <end position="214"/>
    </location>
</feature>
<dbReference type="AlphaFoldDB" id="A0A7J6GX46"/>
<evidence type="ECO:0000256" key="5">
    <source>
        <dbReference type="ARBA" id="ARBA00022692"/>
    </source>
</evidence>
<dbReference type="GO" id="GO:0098554">
    <property type="term" value="C:cytoplasmic side of endoplasmic reticulum membrane"/>
    <property type="evidence" value="ECO:0007669"/>
    <property type="project" value="TreeGrafter"/>
</dbReference>
<accession>A0A7J6GX46</accession>
<evidence type="ECO:0000256" key="2">
    <source>
        <dbReference type="ARBA" id="ARBA00004337"/>
    </source>
</evidence>
<reference evidence="17 18" key="1">
    <citation type="journal article" date="2020" name="bioRxiv">
        <title>Sequence and annotation of 42 cannabis genomes reveals extensive copy number variation in cannabinoid synthesis and pathogen resistance genes.</title>
        <authorList>
            <person name="Mckernan K.J."/>
            <person name="Helbert Y."/>
            <person name="Kane L.T."/>
            <person name="Ebling H."/>
            <person name="Zhang L."/>
            <person name="Liu B."/>
            <person name="Eaton Z."/>
            <person name="Mclaughlin S."/>
            <person name="Kingan S."/>
            <person name="Baybayan P."/>
            <person name="Concepcion G."/>
            <person name="Jordan M."/>
            <person name="Riva A."/>
            <person name="Barbazuk W."/>
            <person name="Harkins T."/>
        </authorList>
    </citation>
    <scope>NUCLEOTIDE SEQUENCE [LARGE SCALE GENOMIC DNA]</scope>
    <source>
        <strain evidence="17 18">cv. Jamaican Lion 4</strain>
        <strain evidence="16">Father</strain>
        <strain evidence="15">Mother</strain>
        <tissue evidence="15">Leaf</tissue>
    </source>
</reference>
<dbReference type="Pfam" id="PF02225">
    <property type="entry name" value="PA"/>
    <property type="match status" value="1"/>
</dbReference>
<evidence type="ECO:0000256" key="12">
    <source>
        <dbReference type="SAM" id="Phobius"/>
    </source>
</evidence>
<dbReference type="InterPro" id="IPR007369">
    <property type="entry name" value="Peptidase_A22B_SPP"/>
</dbReference>
<organism evidence="15 17">
    <name type="scientific">Cannabis sativa</name>
    <name type="common">Hemp</name>
    <name type="synonym">Marijuana</name>
    <dbReference type="NCBI Taxonomy" id="3483"/>
    <lineage>
        <taxon>Eukaryota</taxon>
        <taxon>Viridiplantae</taxon>
        <taxon>Streptophyta</taxon>
        <taxon>Embryophyta</taxon>
        <taxon>Tracheophyta</taxon>
        <taxon>Spermatophyta</taxon>
        <taxon>Magnoliopsida</taxon>
        <taxon>eudicotyledons</taxon>
        <taxon>Gunneridae</taxon>
        <taxon>Pentapetalae</taxon>
        <taxon>rosids</taxon>
        <taxon>fabids</taxon>
        <taxon>Rosales</taxon>
        <taxon>Cannabaceae</taxon>
        <taxon>Cannabis</taxon>
    </lineage>
</organism>
<feature type="chain" id="PRO_5033593734" description="PA domain-containing protein" evidence="13">
    <location>
        <begin position="24"/>
        <end position="298"/>
    </location>
</feature>
<keyword evidence="10 12" id="KW-0472">Membrane</keyword>
<dbReference type="EMBL" id="JAATIQ010000050">
    <property type="protein sequence ID" value="KAF4392885.1"/>
    <property type="molecule type" value="Genomic_DNA"/>
</dbReference>
<dbReference type="PANTHER" id="PTHR12174:SF102">
    <property type="entry name" value="SIGNAL PEPTIDE PEPTIDASE-LIKE 4"/>
    <property type="match status" value="1"/>
</dbReference>
<dbReference type="GO" id="GO:0030660">
    <property type="term" value="C:Golgi-associated vesicle membrane"/>
    <property type="evidence" value="ECO:0007669"/>
    <property type="project" value="TreeGrafter"/>
</dbReference>
<dbReference type="Gene3D" id="3.50.30.30">
    <property type="match status" value="1"/>
</dbReference>
<feature type="transmembrane region" description="Helical" evidence="12">
    <location>
        <begin position="243"/>
        <end position="266"/>
    </location>
</feature>
<evidence type="ECO:0000313" key="16">
    <source>
        <dbReference type="EMBL" id="KAF4392885.1"/>
    </source>
</evidence>
<evidence type="ECO:0000256" key="8">
    <source>
        <dbReference type="ARBA" id="ARBA00022801"/>
    </source>
</evidence>
<feature type="domain" description="PA" evidence="14">
    <location>
        <begin position="83"/>
        <end position="165"/>
    </location>
</feature>
<dbReference type="EMBL" id="JAATIP010000041">
    <property type="protein sequence ID" value="KAF4386699.1"/>
    <property type="molecule type" value="Genomic_DNA"/>
</dbReference>
<evidence type="ECO:0000256" key="10">
    <source>
        <dbReference type="ARBA" id="ARBA00023136"/>
    </source>
</evidence>
<comment type="caution">
    <text evidence="15">The sequence shown here is derived from an EMBL/GenBank/DDBJ whole genome shotgun (WGS) entry which is preliminary data.</text>
</comment>
<evidence type="ECO:0000256" key="6">
    <source>
        <dbReference type="ARBA" id="ARBA00022729"/>
    </source>
</evidence>
<dbReference type="Proteomes" id="UP000525078">
    <property type="component" value="Unassembled WGS sequence"/>
</dbReference>
<evidence type="ECO:0000256" key="13">
    <source>
        <dbReference type="SAM" id="SignalP"/>
    </source>
</evidence>
<dbReference type="PANTHER" id="PTHR12174">
    <property type="entry name" value="SIGNAL PEPTIDE PEPTIDASE"/>
    <property type="match status" value="1"/>
</dbReference>
<gene>
    <name evidence="15" type="ORF">F8388_006654</name>
    <name evidence="16" type="ORF">G4B88_011880</name>
</gene>
<evidence type="ECO:0000256" key="9">
    <source>
        <dbReference type="ARBA" id="ARBA00022989"/>
    </source>
</evidence>
<evidence type="ECO:0000259" key="14">
    <source>
        <dbReference type="Pfam" id="PF02225"/>
    </source>
</evidence>
<comment type="subcellular location">
    <subcellularLocation>
        <location evidence="2">Endosome membrane</location>
        <topology evidence="2">Multi-pass membrane protein</topology>
    </subcellularLocation>
</comment>
<evidence type="ECO:0000256" key="1">
    <source>
        <dbReference type="ARBA" id="ARBA00003012"/>
    </source>
</evidence>
<dbReference type="FunFam" id="3.50.30.30:FF:000007">
    <property type="entry name" value="Signal peptide peptidase-like 3"/>
    <property type="match status" value="1"/>
</dbReference>
<dbReference type="GO" id="GO:0005765">
    <property type="term" value="C:lysosomal membrane"/>
    <property type="evidence" value="ECO:0007669"/>
    <property type="project" value="TreeGrafter"/>
</dbReference>
<comment type="similarity">
    <text evidence="3">Belongs to the peptidase A22B family.</text>
</comment>
<evidence type="ECO:0000256" key="3">
    <source>
        <dbReference type="ARBA" id="ARBA00006859"/>
    </source>
</evidence>
<keyword evidence="11" id="KW-0325">Glycoprotein</keyword>
<keyword evidence="7" id="KW-0967">Endosome</keyword>
<dbReference type="InterPro" id="IPR003137">
    <property type="entry name" value="PA_domain"/>
</dbReference>
<sequence length="298" mass="32699">MDLQKVILVVLLVMVLSMEVGSAGDIVHNDNIAPKRPGCDNNFVLVKVPTWVDGIETSEYVGVGARFGPTLESKEKRANHTRVVLADPPDYCSPPKQKLSGEIVLVHRGNCSFTTKANYAETAHASALLIINYRTELFKMVCEENETDIIIGIPTVMLPQDAGTILETDLKNNSKVSVQLYSPLRPLVDIAEVFLWLMAVGTILCASYWSAWTAREAALEQEKLLKDGSEETLHMEDAGPTGYVDINTTAAVLFVVIASCFLVMLYKLMSFWFVEVLVVLFSIGGVEGLQTCLVALLS</sequence>
<evidence type="ECO:0000256" key="4">
    <source>
        <dbReference type="ARBA" id="ARBA00022670"/>
    </source>
</evidence>
<evidence type="ECO:0000313" key="17">
    <source>
        <dbReference type="Proteomes" id="UP000525078"/>
    </source>
</evidence>
<dbReference type="GO" id="GO:0042500">
    <property type="term" value="F:aspartic endopeptidase activity, intramembrane cleaving"/>
    <property type="evidence" value="ECO:0007669"/>
    <property type="project" value="InterPro"/>
</dbReference>
<dbReference type="GO" id="GO:0098553">
    <property type="term" value="C:lumenal side of endoplasmic reticulum membrane"/>
    <property type="evidence" value="ECO:0007669"/>
    <property type="project" value="TreeGrafter"/>
</dbReference>
<dbReference type="SUPFAM" id="SSF52025">
    <property type="entry name" value="PA domain"/>
    <property type="match status" value="1"/>
</dbReference>
<keyword evidence="8" id="KW-0378">Hydrolase</keyword>
<protein>
    <recommendedName>
        <fullName evidence="14">PA domain-containing protein</fullName>
    </recommendedName>
</protein>
<dbReference type="InterPro" id="IPR046450">
    <property type="entry name" value="PA_dom_sf"/>
</dbReference>
<evidence type="ECO:0000313" key="18">
    <source>
        <dbReference type="Proteomes" id="UP000583929"/>
    </source>
</evidence>
<dbReference type="Proteomes" id="UP000583929">
    <property type="component" value="Unassembled WGS sequence"/>
</dbReference>
<keyword evidence="18" id="KW-1185">Reference proteome</keyword>
<keyword evidence="6 13" id="KW-0732">Signal</keyword>
<name>A0A7J6GX46_CANSA</name>
<dbReference type="GO" id="GO:0010008">
    <property type="term" value="C:endosome membrane"/>
    <property type="evidence" value="ECO:0007669"/>
    <property type="project" value="UniProtKB-SubCell"/>
</dbReference>
<evidence type="ECO:0000313" key="15">
    <source>
        <dbReference type="EMBL" id="KAF4386699.1"/>
    </source>
</evidence>
<comment type="function">
    <text evidence="1">Intramembrane-cleaving aspartic protease (I-CLiP) that cleaves type II membrane signal peptides in the hydrophobic plane of the membrane.</text>
</comment>
<dbReference type="GO" id="GO:0033619">
    <property type="term" value="P:membrane protein proteolysis"/>
    <property type="evidence" value="ECO:0007669"/>
    <property type="project" value="TreeGrafter"/>
</dbReference>
<keyword evidence="4" id="KW-0645">Protease</keyword>
<evidence type="ECO:0000256" key="7">
    <source>
        <dbReference type="ARBA" id="ARBA00022753"/>
    </source>
</evidence>
<dbReference type="Pfam" id="PF04258">
    <property type="entry name" value="Peptidase_A22B"/>
    <property type="match status" value="1"/>
</dbReference>
<evidence type="ECO:0000256" key="11">
    <source>
        <dbReference type="ARBA" id="ARBA00023180"/>
    </source>
</evidence>
<proteinExistence type="inferred from homology"/>
<feature type="signal peptide" evidence="13">
    <location>
        <begin position="1"/>
        <end position="23"/>
    </location>
</feature>
<keyword evidence="5 12" id="KW-0812">Transmembrane</keyword>
<keyword evidence="9 12" id="KW-1133">Transmembrane helix</keyword>